<feature type="domain" description="C2H2-type" evidence="3">
    <location>
        <begin position="133"/>
        <end position="160"/>
    </location>
</feature>
<keyword evidence="5" id="KW-1185">Reference proteome</keyword>
<dbReference type="PROSITE" id="PS00028">
    <property type="entry name" value="ZINC_FINGER_C2H2_1"/>
    <property type="match status" value="1"/>
</dbReference>
<keyword evidence="1" id="KW-0862">Zinc</keyword>
<comment type="caution">
    <text evidence="4">The sequence shown here is derived from an EMBL/GenBank/DDBJ whole genome shotgun (WGS) entry which is preliminary data.</text>
</comment>
<feature type="region of interest" description="Disordered" evidence="2">
    <location>
        <begin position="1"/>
        <end position="55"/>
    </location>
</feature>
<evidence type="ECO:0000256" key="2">
    <source>
        <dbReference type="SAM" id="MobiDB-lite"/>
    </source>
</evidence>
<feature type="compositionally biased region" description="Polar residues" evidence="2">
    <location>
        <begin position="34"/>
        <end position="46"/>
    </location>
</feature>
<evidence type="ECO:0000313" key="4">
    <source>
        <dbReference type="EMBL" id="KAL0076976.1"/>
    </source>
</evidence>
<keyword evidence="1" id="KW-0863">Zinc-finger</keyword>
<gene>
    <name evidence="4" type="ORF">J3Q64DRAFT_1770043</name>
</gene>
<organism evidence="4 5">
    <name type="scientific">Phycomyces blakesleeanus</name>
    <dbReference type="NCBI Taxonomy" id="4837"/>
    <lineage>
        <taxon>Eukaryota</taxon>
        <taxon>Fungi</taxon>
        <taxon>Fungi incertae sedis</taxon>
        <taxon>Mucoromycota</taxon>
        <taxon>Mucoromycotina</taxon>
        <taxon>Mucoromycetes</taxon>
        <taxon>Mucorales</taxon>
        <taxon>Phycomycetaceae</taxon>
        <taxon>Phycomyces</taxon>
    </lineage>
</organism>
<evidence type="ECO:0000313" key="5">
    <source>
        <dbReference type="Proteomes" id="UP001448207"/>
    </source>
</evidence>
<name>A0ABR3AL35_PHYBL</name>
<accession>A0ABR3AL35</accession>
<sequence length="196" mass="22471">MLSSFALQLRQQPKYQKQEQQVEEALHRLPSPPTSSCGDDPLTNTRDISDSRRGSLPTHFNVMTLQRFSTSLPENYTIDHSLAKSRPEPLEKTLVSTPTNTTNTTGIKIRQRRPSEGYRKARLSAEPKNYQAHRCDACGKVYKHLNCLVKHRWEHSDEWELTSKFLLTKHQQVQMLEAAAILVSMDNSSYSPFKDS</sequence>
<dbReference type="PROSITE" id="PS50157">
    <property type="entry name" value="ZINC_FINGER_C2H2_2"/>
    <property type="match status" value="1"/>
</dbReference>
<reference evidence="4 5" key="1">
    <citation type="submission" date="2024-04" db="EMBL/GenBank/DDBJ databases">
        <title>Symmetric and asymmetric DNA N6-adenine methylation regulates different biological responses in Mucorales.</title>
        <authorList>
            <consortium name="Lawrence Berkeley National Laboratory"/>
            <person name="Lax C."/>
            <person name="Mondo S.J."/>
            <person name="Osorio-Concepcion M."/>
            <person name="Muszewska A."/>
            <person name="Corrochano-Luque M."/>
            <person name="Gutierrez G."/>
            <person name="Riley R."/>
            <person name="Lipzen A."/>
            <person name="Guo J."/>
            <person name="Hundley H."/>
            <person name="Amirebrahimi M."/>
            <person name="Ng V."/>
            <person name="Lorenzo-Gutierrez D."/>
            <person name="Binder U."/>
            <person name="Yang J."/>
            <person name="Song Y."/>
            <person name="Canovas D."/>
            <person name="Navarro E."/>
            <person name="Freitag M."/>
            <person name="Gabaldon T."/>
            <person name="Grigoriev I.V."/>
            <person name="Corrochano L.M."/>
            <person name="Nicolas F.E."/>
            <person name="Garre V."/>
        </authorList>
    </citation>
    <scope>NUCLEOTIDE SEQUENCE [LARGE SCALE GENOMIC DNA]</scope>
    <source>
        <strain evidence="4 5">L51</strain>
    </source>
</reference>
<evidence type="ECO:0000259" key="3">
    <source>
        <dbReference type="PROSITE" id="PS50157"/>
    </source>
</evidence>
<evidence type="ECO:0000256" key="1">
    <source>
        <dbReference type="PROSITE-ProRule" id="PRU00042"/>
    </source>
</evidence>
<feature type="compositionally biased region" description="Low complexity" evidence="2">
    <location>
        <begin position="7"/>
        <end position="19"/>
    </location>
</feature>
<dbReference type="EMBL" id="JBCLYO010000029">
    <property type="protein sequence ID" value="KAL0076976.1"/>
    <property type="molecule type" value="Genomic_DNA"/>
</dbReference>
<proteinExistence type="predicted"/>
<protein>
    <submittedName>
        <fullName evidence="4">C2H2-type zinc finger transcription factor</fullName>
    </submittedName>
</protein>
<dbReference type="InterPro" id="IPR013087">
    <property type="entry name" value="Znf_C2H2_type"/>
</dbReference>
<dbReference type="Proteomes" id="UP001448207">
    <property type="component" value="Unassembled WGS sequence"/>
</dbReference>
<keyword evidence="1" id="KW-0479">Metal-binding</keyword>